<name>A0ABS4GVI8_9BACL</name>
<keyword evidence="2" id="KW-0813">Transport</keyword>
<reference evidence="9 10" key="1">
    <citation type="submission" date="2021-03" db="EMBL/GenBank/DDBJ databases">
        <title>Genomic Encyclopedia of Type Strains, Phase IV (KMG-IV): sequencing the most valuable type-strain genomes for metagenomic binning, comparative biology and taxonomic classification.</title>
        <authorList>
            <person name="Goeker M."/>
        </authorList>
    </citation>
    <scope>NUCLEOTIDE SEQUENCE [LARGE SCALE GENOMIC DNA]</scope>
    <source>
        <strain evidence="9 10">DSM 24738</strain>
    </source>
</reference>
<evidence type="ECO:0000256" key="1">
    <source>
        <dbReference type="ARBA" id="ARBA00004651"/>
    </source>
</evidence>
<dbReference type="PANTHER" id="PTHR32024">
    <property type="entry name" value="TRK SYSTEM POTASSIUM UPTAKE PROTEIN TRKG-RELATED"/>
    <property type="match status" value="1"/>
</dbReference>
<feature type="transmembrane region" description="Helical" evidence="8">
    <location>
        <begin position="383"/>
        <end position="401"/>
    </location>
</feature>
<dbReference type="RefSeq" id="WP_209812278.1">
    <property type="nucleotide sequence ID" value="NZ_JAGGKT010000018.1"/>
</dbReference>
<keyword evidence="3" id="KW-1003">Cell membrane</keyword>
<keyword evidence="6" id="KW-0406">Ion transport</keyword>
<evidence type="ECO:0000313" key="9">
    <source>
        <dbReference type="EMBL" id="MBP1934275.1"/>
    </source>
</evidence>
<evidence type="ECO:0000313" key="10">
    <source>
        <dbReference type="Proteomes" id="UP001519343"/>
    </source>
</evidence>
<feature type="transmembrane region" description="Helical" evidence="8">
    <location>
        <begin position="318"/>
        <end position="336"/>
    </location>
</feature>
<feature type="transmembrane region" description="Helical" evidence="8">
    <location>
        <begin position="357"/>
        <end position="377"/>
    </location>
</feature>
<feature type="transmembrane region" description="Helical" evidence="8">
    <location>
        <begin position="45"/>
        <end position="64"/>
    </location>
</feature>
<evidence type="ECO:0000256" key="8">
    <source>
        <dbReference type="SAM" id="Phobius"/>
    </source>
</evidence>
<feature type="transmembrane region" description="Helical" evidence="8">
    <location>
        <begin position="76"/>
        <end position="100"/>
    </location>
</feature>
<dbReference type="InterPro" id="IPR003445">
    <property type="entry name" value="Cat_transpt"/>
</dbReference>
<accession>A0ABS4GVI8</accession>
<comment type="caution">
    <text evidence="9">The sequence shown here is derived from an EMBL/GenBank/DDBJ whole genome shotgun (WGS) entry which is preliminary data.</text>
</comment>
<evidence type="ECO:0000256" key="6">
    <source>
        <dbReference type="ARBA" id="ARBA00023065"/>
    </source>
</evidence>
<keyword evidence="5 8" id="KW-1133">Transmembrane helix</keyword>
<dbReference type="PANTHER" id="PTHR32024:SF4">
    <property type="entry name" value="KTR SYSTEM POTASSIUM UPTAKE PROTEIN D"/>
    <property type="match status" value="1"/>
</dbReference>
<feature type="transmembrane region" description="Helical" evidence="8">
    <location>
        <begin position="131"/>
        <end position="151"/>
    </location>
</feature>
<organism evidence="9 10">
    <name type="scientific">Ammoniphilus resinae</name>
    <dbReference type="NCBI Taxonomy" id="861532"/>
    <lineage>
        <taxon>Bacteria</taxon>
        <taxon>Bacillati</taxon>
        <taxon>Bacillota</taxon>
        <taxon>Bacilli</taxon>
        <taxon>Bacillales</taxon>
        <taxon>Paenibacillaceae</taxon>
        <taxon>Aneurinibacillus group</taxon>
        <taxon>Ammoniphilus</taxon>
    </lineage>
</organism>
<proteinExistence type="predicted"/>
<comment type="subcellular location">
    <subcellularLocation>
        <location evidence="1">Cell membrane</location>
        <topology evidence="1">Multi-pass membrane protein</topology>
    </subcellularLocation>
</comment>
<dbReference type="Proteomes" id="UP001519343">
    <property type="component" value="Unassembled WGS sequence"/>
</dbReference>
<protein>
    <submittedName>
        <fullName evidence="9">Potassium uptake TrkH family protein</fullName>
    </submittedName>
</protein>
<evidence type="ECO:0000256" key="3">
    <source>
        <dbReference type="ARBA" id="ARBA00022475"/>
    </source>
</evidence>
<evidence type="ECO:0000256" key="5">
    <source>
        <dbReference type="ARBA" id="ARBA00022989"/>
    </source>
</evidence>
<evidence type="ECO:0000256" key="2">
    <source>
        <dbReference type="ARBA" id="ARBA00022448"/>
    </source>
</evidence>
<feature type="transmembrane region" description="Helical" evidence="8">
    <location>
        <begin position="292"/>
        <end position="312"/>
    </location>
</feature>
<evidence type="ECO:0000256" key="7">
    <source>
        <dbReference type="ARBA" id="ARBA00023136"/>
    </source>
</evidence>
<feature type="transmembrane region" description="Helical" evidence="8">
    <location>
        <begin position="163"/>
        <end position="182"/>
    </location>
</feature>
<sequence>MKKLKMSRRLTPVQMIVLYYVLATLLSTFLLWLPIFHQPHVNLSFIDALFTATSAISVTGLGVVSTADTFNVAGTLVLAVILQFGGIGILTLGTFIWIVLGRKIGLEERKWIAIDQNRLSMSGLVALMQRILYMSLVIEAIGTLLLGSYFLYTNRFPTWYEAYYYGLFTAISAYTNAGFDIFGNSLYSFAHDYFVQTINMLLMIVGSVGFPVLLEVREYLYQKKHLKKNYRFSLYAKLTSFTFFALIVIGALLFLLFEKNAFLAGKTWHESLFYSLFNSVTTRNGGLATMDVGVLTVPTLLMMSILMFIGASPSSVGGGIRTTTFAVIVLTILAFVRGKKEVKIFHREIHPEDIFKSFVVFFVAMSLVMISVITLAAIEPFPLMAIIFEAFSAFGTTGLSMGITPDLSIAGKCIIMGLMFIGRIGIISFLFLLKKEETKDVYHYPKERIMIG</sequence>
<gene>
    <name evidence="9" type="ORF">J2Z37_004294</name>
</gene>
<keyword evidence="4 8" id="KW-0812">Transmembrane</keyword>
<feature type="transmembrane region" description="Helical" evidence="8">
    <location>
        <begin position="194"/>
        <end position="214"/>
    </location>
</feature>
<keyword evidence="10" id="KW-1185">Reference proteome</keyword>
<feature type="transmembrane region" description="Helical" evidence="8">
    <location>
        <begin position="234"/>
        <end position="257"/>
    </location>
</feature>
<dbReference type="EMBL" id="JAGGKT010000018">
    <property type="protein sequence ID" value="MBP1934275.1"/>
    <property type="molecule type" value="Genomic_DNA"/>
</dbReference>
<evidence type="ECO:0000256" key="4">
    <source>
        <dbReference type="ARBA" id="ARBA00022692"/>
    </source>
</evidence>
<keyword evidence="7 8" id="KW-0472">Membrane</keyword>
<feature type="transmembrane region" description="Helical" evidence="8">
    <location>
        <begin position="413"/>
        <end position="433"/>
    </location>
</feature>
<feature type="transmembrane region" description="Helical" evidence="8">
    <location>
        <begin position="12"/>
        <end position="33"/>
    </location>
</feature>
<dbReference type="Pfam" id="PF02386">
    <property type="entry name" value="TrkH"/>
    <property type="match status" value="1"/>
</dbReference>